<dbReference type="KEGG" id="mis:MICPUN_62762"/>
<dbReference type="AlphaFoldDB" id="C1EEW0"/>
<gene>
    <name evidence="2" type="ORF">MICPUN_62762</name>
</gene>
<keyword evidence="3" id="KW-1185">Reference proteome</keyword>
<organism evidence="2 3">
    <name type="scientific">Micromonas commoda (strain RCC299 / NOUM17 / CCMP2709)</name>
    <name type="common">Picoplanktonic green alga</name>
    <dbReference type="NCBI Taxonomy" id="296587"/>
    <lineage>
        <taxon>Eukaryota</taxon>
        <taxon>Viridiplantae</taxon>
        <taxon>Chlorophyta</taxon>
        <taxon>Mamiellophyceae</taxon>
        <taxon>Mamiellales</taxon>
        <taxon>Mamiellaceae</taxon>
        <taxon>Micromonas</taxon>
    </lineage>
</organism>
<evidence type="ECO:0000313" key="3">
    <source>
        <dbReference type="Proteomes" id="UP000002009"/>
    </source>
</evidence>
<feature type="compositionally biased region" description="Low complexity" evidence="1">
    <location>
        <begin position="284"/>
        <end position="312"/>
    </location>
</feature>
<feature type="compositionally biased region" description="Basic and acidic residues" evidence="1">
    <location>
        <begin position="724"/>
        <end position="734"/>
    </location>
</feature>
<feature type="compositionally biased region" description="Low complexity" evidence="1">
    <location>
        <begin position="655"/>
        <end position="667"/>
    </location>
</feature>
<dbReference type="InParanoid" id="C1EEW0"/>
<feature type="region of interest" description="Disordered" evidence="1">
    <location>
        <begin position="586"/>
        <end position="628"/>
    </location>
</feature>
<dbReference type="EMBL" id="CP001330">
    <property type="protein sequence ID" value="ACO66600.1"/>
    <property type="molecule type" value="Genomic_DNA"/>
</dbReference>
<feature type="compositionally biased region" description="Low complexity" evidence="1">
    <location>
        <begin position="410"/>
        <end position="419"/>
    </location>
</feature>
<reference evidence="2 3" key="1">
    <citation type="journal article" date="2009" name="Science">
        <title>Green evolution and dynamic adaptations revealed by genomes of the marine picoeukaryotes Micromonas.</title>
        <authorList>
            <person name="Worden A.Z."/>
            <person name="Lee J.H."/>
            <person name="Mock T."/>
            <person name="Rouze P."/>
            <person name="Simmons M.P."/>
            <person name="Aerts A.L."/>
            <person name="Allen A.E."/>
            <person name="Cuvelier M.L."/>
            <person name="Derelle E."/>
            <person name="Everett M.V."/>
            <person name="Foulon E."/>
            <person name="Grimwood J."/>
            <person name="Gundlach H."/>
            <person name="Henrissat B."/>
            <person name="Napoli C."/>
            <person name="McDonald S.M."/>
            <person name="Parker M.S."/>
            <person name="Rombauts S."/>
            <person name="Salamov A."/>
            <person name="Von Dassow P."/>
            <person name="Badger J.H."/>
            <person name="Coutinho P.M."/>
            <person name="Demir E."/>
            <person name="Dubchak I."/>
            <person name="Gentemann C."/>
            <person name="Eikrem W."/>
            <person name="Gready J.E."/>
            <person name="John U."/>
            <person name="Lanier W."/>
            <person name="Lindquist E.A."/>
            <person name="Lucas S."/>
            <person name="Mayer K.F."/>
            <person name="Moreau H."/>
            <person name="Not F."/>
            <person name="Otillar R."/>
            <person name="Panaud O."/>
            <person name="Pangilinan J."/>
            <person name="Paulsen I."/>
            <person name="Piegu B."/>
            <person name="Poliakov A."/>
            <person name="Robbens S."/>
            <person name="Schmutz J."/>
            <person name="Toulza E."/>
            <person name="Wyss T."/>
            <person name="Zelensky A."/>
            <person name="Zhou K."/>
            <person name="Armbrust E.V."/>
            <person name="Bhattacharya D."/>
            <person name="Goodenough U.W."/>
            <person name="Van de Peer Y."/>
            <person name="Grigoriev I.V."/>
        </authorList>
    </citation>
    <scope>NUCLEOTIDE SEQUENCE [LARGE SCALE GENOMIC DNA]</scope>
    <source>
        <strain evidence="3">RCC299 / NOUM17</strain>
    </source>
</reference>
<dbReference type="OrthoDB" id="5845at2759"/>
<feature type="compositionally biased region" description="Basic residues" evidence="1">
    <location>
        <begin position="1"/>
        <end position="10"/>
    </location>
</feature>
<evidence type="ECO:0000313" key="2">
    <source>
        <dbReference type="EMBL" id="ACO66600.1"/>
    </source>
</evidence>
<feature type="compositionally biased region" description="Low complexity" evidence="1">
    <location>
        <begin position="358"/>
        <end position="374"/>
    </location>
</feature>
<feature type="region of interest" description="Disordered" evidence="1">
    <location>
        <begin position="724"/>
        <end position="786"/>
    </location>
</feature>
<feature type="region of interest" description="Disordered" evidence="1">
    <location>
        <begin position="283"/>
        <end position="419"/>
    </location>
</feature>
<name>C1EEW0_MICCC</name>
<dbReference type="Proteomes" id="UP000002009">
    <property type="component" value="Chromosome 11"/>
</dbReference>
<accession>C1EEW0</accession>
<feature type="region of interest" description="Disordered" evidence="1">
    <location>
        <begin position="223"/>
        <end position="249"/>
    </location>
</feature>
<evidence type="ECO:0008006" key="4">
    <source>
        <dbReference type="Google" id="ProtNLM"/>
    </source>
</evidence>
<dbReference type="RefSeq" id="XP_002505342.1">
    <property type="nucleotide sequence ID" value="XM_002505296.1"/>
</dbReference>
<feature type="region of interest" description="Disordered" evidence="1">
    <location>
        <begin position="1"/>
        <end position="171"/>
    </location>
</feature>
<feature type="region of interest" description="Disordered" evidence="1">
    <location>
        <begin position="655"/>
        <end position="686"/>
    </location>
</feature>
<feature type="compositionally biased region" description="Low complexity" evidence="1">
    <location>
        <begin position="51"/>
        <end position="63"/>
    </location>
</feature>
<feature type="compositionally biased region" description="Basic and acidic residues" evidence="1">
    <location>
        <begin position="588"/>
        <end position="607"/>
    </location>
</feature>
<sequence>MGNKAKRSKVKTPPDAAVKPAFRNPFISPEGKPAPVAKPPETSKPPVDALSPSTPSIGSPSGSPEDKASKPPVHADDAKTPPAATALHGDLADDGSSPVYDTDSPGSELRSPAQKAMDRSALRSNPMFVDGGDDDDSIDADTLPMELSPEPPTPAPRVARAGSHPPLKTAAQNGGIVTKTCFLCGDECGDGEAPRQKDRAGRYSHVACVRLMRRAADACAAASKTEEGPADLPVEGSSAGGGGGASMEGVASSASLMGELRAALVETQGFASAVDAAGAFLFDTPSSSPSKTSTYSRDGVLGTQTGAQTGTGRHPGGHPGTPVVDVAFLDAVRGPPPRRTGSSTSRPGTYRRLSLADGYNGSGSYASSASARRSPGVAMRSSGPTGYSLPGTPRNDESIENGDGTNGRGSTNANANNADANNSASANALTLDASASYVDAFKRAALGRDSEPALKEKVAACARSLFRLRDSSEPLLGVYGCCKGENPLESGEMFVFARHVCFRRTKTALFDPAESIAPTKFAVPAAAVVDATPNPSVYPFGAILLSIDGVGDPWLFSFFTERSSAIETINNMLDAAIDPVRRSAMRAKHAEERERRETYRECPRDASRGSIESLAEFDKENAPPRNGATKTAAEIISESVLEAAAVKAAKDAGAHSGADAGAHSDAAPSPTRSVLDLNESTDPRDKWHCTRTSAVKRILYSVVGVVALAFGGVGEAVTRAREAHALAKRRDDRFPRRRRKGADKGAKNSGDVKGTYREAGKAKKAVAPARKQNGLKPKRGWEPIRL</sequence>
<dbReference type="GeneID" id="8247472"/>
<dbReference type="InterPro" id="IPR011993">
    <property type="entry name" value="PH-like_dom_sf"/>
</dbReference>
<dbReference type="Gene3D" id="2.30.29.30">
    <property type="entry name" value="Pleckstrin-homology domain (PH domain)/Phosphotyrosine-binding domain (PTB)"/>
    <property type="match status" value="1"/>
</dbReference>
<feature type="compositionally biased region" description="Basic and acidic residues" evidence="1">
    <location>
        <begin position="64"/>
        <end position="79"/>
    </location>
</feature>
<evidence type="ECO:0000256" key="1">
    <source>
        <dbReference type="SAM" id="MobiDB-lite"/>
    </source>
</evidence>
<proteinExistence type="predicted"/>
<protein>
    <recommendedName>
        <fullName evidence="4">GRAM domain-containing protein</fullName>
    </recommendedName>
</protein>